<dbReference type="OrthoDB" id="9803735at2"/>
<dbReference type="Gene3D" id="1.10.10.10">
    <property type="entry name" value="Winged helix-like DNA-binding domain superfamily/Winged helix DNA-binding domain"/>
    <property type="match status" value="1"/>
</dbReference>
<evidence type="ECO:0000256" key="4">
    <source>
        <dbReference type="ARBA" id="ARBA00023163"/>
    </source>
</evidence>
<evidence type="ECO:0000256" key="2">
    <source>
        <dbReference type="ARBA" id="ARBA00023015"/>
    </source>
</evidence>
<feature type="domain" description="HTH lysR-type" evidence="5">
    <location>
        <begin position="1"/>
        <end position="58"/>
    </location>
</feature>
<dbReference type="InterPro" id="IPR005119">
    <property type="entry name" value="LysR_subst-bd"/>
</dbReference>
<dbReference type="Pfam" id="PF00126">
    <property type="entry name" value="HTH_1"/>
    <property type="match status" value="1"/>
</dbReference>
<keyword evidence="2" id="KW-0805">Transcription regulation</keyword>
<dbReference type="Gene3D" id="3.40.190.290">
    <property type="match status" value="1"/>
</dbReference>
<dbReference type="InterPro" id="IPR000847">
    <property type="entry name" value="LysR_HTH_N"/>
</dbReference>
<dbReference type="CDD" id="cd05466">
    <property type="entry name" value="PBP2_LTTR_substrate"/>
    <property type="match status" value="1"/>
</dbReference>
<organism evidence="6 7">
    <name type="scientific">Vagococcus salmoninarum</name>
    <dbReference type="NCBI Taxonomy" id="2739"/>
    <lineage>
        <taxon>Bacteria</taxon>
        <taxon>Bacillati</taxon>
        <taxon>Bacillota</taxon>
        <taxon>Bacilli</taxon>
        <taxon>Lactobacillales</taxon>
        <taxon>Enterococcaceae</taxon>
        <taxon>Vagococcus</taxon>
    </lineage>
</organism>
<dbReference type="EMBL" id="NGJU01000008">
    <property type="protein sequence ID" value="RST96055.1"/>
    <property type="molecule type" value="Genomic_DNA"/>
</dbReference>
<gene>
    <name evidence="6" type="ORF">CBF35_06555</name>
</gene>
<accession>A0A429ZQW1</accession>
<evidence type="ECO:0000259" key="5">
    <source>
        <dbReference type="PROSITE" id="PS50931"/>
    </source>
</evidence>
<dbReference type="InterPro" id="IPR036390">
    <property type="entry name" value="WH_DNA-bd_sf"/>
</dbReference>
<reference evidence="6 7" key="1">
    <citation type="submission" date="2017-05" db="EMBL/GenBank/DDBJ databases">
        <title>Vagococcus spp. assemblies.</title>
        <authorList>
            <person name="Gulvik C.A."/>
        </authorList>
    </citation>
    <scope>NUCLEOTIDE SEQUENCE [LARGE SCALE GENOMIC DNA]</scope>
    <source>
        <strain evidence="6 7">NCFB 2777</strain>
    </source>
</reference>
<keyword evidence="7" id="KW-1185">Reference proteome</keyword>
<dbReference type="Pfam" id="PF03466">
    <property type="entry name" value="LysR_substrate"/>
    <property type="match status" value="1"/>
</dbReference>
<dbReference type="RefSeq" id="WP_126779316.1">
    <property type="nucleotide sequence ID" value="NZ_CAUQJP010000067.1"/>
</dbReference>
<dbReference type="GO" id="GO:0003700">
    <property type="term" value="F:DNA-binding transcription factor activity"/>
    <property type="evidence" value="ECO:0007669"/>
    <property type="project" value="InterPro"/>
</dbReference>
<dbReference type="AlphaFoldDB" id="A0A429ZQW1"/>
<dbReference type="InterPro" id="IPR036388">
    <property type="entry name" value="WH-like_DNA-bd_sf"/>
</dbReference>
<evidence type="ECO:0000313" key="6">
    <source>
        <dbReference type="EMBL" id="RST96055.1"/>
    </source>
</evidence>
<proteinExistence type="inferred from homology"/>
<protein>
    <recommendedName>
        <fullName evidence="5">HTH lysR-type domain-containing protein</fullName>
    </recommendedName>
</protein>
<keyword evidence="4" id="KW-0804">Transcription</keyword>
<name>A0A429ZQW1_9ENTE</name>
<dbReference type="SUPFAM" id="SSF53850">
    <property type="entry name" value="Periplasmic binding protein-like II"/>
    <property type="match status" value="1"/>
</dbReference>
<dbReference type="SUPFAM" id="SSF46785">
    <property type="entry name" value="Winged helix' DNA-binding domain"/>
    <property type="match status" value="1"/>
</dbReference>
<comment type="similarity">
    <text evidence="1">Belongs to the LysR transcriptional regulatory family.</text>
</comment>
<dbReference type="GeneID" id="98568024"/>
<sequence length="292" mass="33143">MNLHRLRLFYEVAKEESVTKGAERLRISQPAVTAQLKAFQTEEGVELICQVGRGIQLTPLGETLYEKAQTLFAVEGEIEKLIAKATVSHSDKLRIAGNYLTVQKILPPYIKELSANQLQVLTLNTTDSLQLLLDQEVELAVLGPLGQEQEQLASCKISEDELIFVVKPGHPLEEGEWTLAELSQWPFIGRERASYTQKNLVKLFDEAGQRLPEFILRFNNSREALEQLQQTPAIYFCSRLLVAEKLAAKELVALQLDTPPTKHTLYLYWQRQGKLSPMAEQFRQEVKKELGK</sequence>
<dbReference type="Proteomes" id="UP000287239">
    <property type="component" value="Unassembled WGS sequence"/>
</dbReference>
<dbReference type="PANTHER" id="PTHR30126:SF40">
    <property type="entry name" value="HTH-TYPE TRANSCRIPTIONAL REGULATOR GLTR"/>
    <property type="match status" value="1"/>
</dbReference>
<evidence type="ECO:0000256" key="3">
    <source>
        <dbReference type="ARBA" id="ARBA00023125"/>
    </source>
</evidence>
<evidence type="ECO:0000256" key="1">
    <source>
        <dbReference type="ARBA" id="ARBA00009437"/>
    </source>
</evidence>
<dbReference type="GO" id="GO:0000976">
    <property type="term" value="F:transcription cis-regulatory region binding"/>
    <property type="evidence" value="ECO:0007669"/>
    <property type="project" value="TreeGrafter"/>
</dbReference>
<dbReference type="PROSITE" id="PS50931">
    <property type="entry name" value="HTH_LYSR"/>
    <property type="match status" value="1"/>
</dbReference>
<dbReference type="PANTHER" id="PTHR30126">
    <property type="entry name" value="HTH-TYPE TRANSCRIPTIONAL REGULATOR"/>
    <property type="match status" value="1"/>
</dbReference>
<evidence type="ECO:0000313" key="7">
    <source>
        <dbReference type="Proteomes" id="UP000287239"/>
    </source>
</evidence>
<comment type="caution">
    <text evidence="6">The sequence shown here is derived from an EMBL/GenBank/DDBJ whole genome shotgun (WGS) entry which is preliminary data.</text>
</comment>
<keyword evidence="3" id="KW-0238">DNA-binding</keyword>